<evidence type="ECO:0000256" key="3">
    <source>
        <dbReference type="ARBA" id="ARBA00023163"/>
    </source>
</evidence>
<sequence length="198" mass="21017">MEVLDEGGSSLRERKKQRTRRAIHDAALALALERGLAQVTVADICAGASISERTFFNYFPSKAAATLGIPDHPLTEELKEHFLEGRGTLVEDLCDLVAGIVSGPEGDIPRIKKLMGYEPDLLAAMHQWSSGARNGVIGLAEQRTTPDQARLAVALVFAALMLHADTGYSRGGPGRATAEDLRGTVALLCEAGSAHDAG</sequence>
<evidence type="ECO:0000313" key="7">
    <source>
        <dbReference type="Proteomes" id="UP001319861"/>
    </source>
</evidence>
<evidence type="ECO:0000256" key="4">
    <source>
        <dbReference type="PROSITE-ProRule" id="PRU00335"/>
    </source>
</evidence>
<keyword evidence="1" id="KW-0805">Transcription regulation</keyword>
<dbReference type="PANTHER" id="PTHR30055:SF234">
    <property type="entry name" value="HTH-TYPE TRANSCRIPTIONAL REGULATOR BETI"/>
    <property type="match status" value="1"/>
</dbReference>
<dbReference type="InterPro" id="IPR050109">
    <property type="entry name" value="HTH-type_TetR-like_transc_reg"/>
</dbReference>
<feature type="DNA-binding region" description="H-T-H motif" evidence="4">
    <location>
        <begin position="40"/>
        <end position="59"/>
    </location>
</feature>
<name>A0ABM7Q0S9_SINCY</name>
<dbReference type="InterPro" id="IPR009057">
    <property type="entry name" value="Homeodomain-like_sf"/>
</dbReference>
<dbReference type="SUPFAM" id="SSF46689">
    <property type="entry name" value="Homeodomain-like"/>
    <property type="match status" value="1"/>
</dbReference>
<gene>
    <name evidence="6" type="ORF">SCMU_40240</name>
</gene>
<dbReference type="InterPro" id="IPR001647">
    <property type="entry name" value="HTH_TetR"/>
</dbReference>
<evidence type="ECO:0000256" key="1">
    <source>
        <dbReference type="ARBA" id="ARBA00023015"/>
    </source>
</evidence>
<evidence type="ECO:0000256" key="2">
    <source>
        <dbReference type="ARBA" id="ARBA00023125"/>
    </source>
</evidence>
<proteinExistence type="predicted"/>
<keyword evidence="2 4" id="KW-0238">DNA-binding</keyword>
<keyword evidence="3" id="KW-0804">Transcription</keyword>
<evidence type="ECO:0000259" key="5">
    <source>
        <dbReference type="PROSITE" id="PS50977"/>
    </source>
</evidence>
<dbReference type="Proteomes" id="UP001319861">
    <property type="component" value="Chromosome"/>
</dbReference>
<reference evidence="6 7" key="1">
    <citation type="journal article" date="2021" name="J. Biosci. Bioeng.">
        <title>Identification and characterization of a chc gene cluster responsible for the aromatization pathway of cyclohexanecarboxylate degradation in Sinomonas cyclohexanicum ATCC 51369.</title>
        <authorList>
            <person name="Yamamoto T."/>
            <person name="Hasegawa Y."/>
            <person name="Lau P.C.K."/>
            <person name="Iwaki H."/>
        </authorList>
    </citation>
    <scope>NUCLEOTIDE SEQUENCE [LARGE SCALE GENOMIC DNA]</scope>
    <source>
        <strain evidence="6 7">ATCC 51369</strain>
    </source>
</reference>
<keyword evidence="7" id="KW-1185">Reference proteome</keyword>
<dbReference type="Gene3D" id="1.10.357.10">
    <property type="entry name" value="Tetracycline Repressor, domain 2"/>
    <property type="match status" value="1"/>
</dbReference>
<dbReference type="EMBL" id="AP024525">
    <property type="protein sequence ID" value="BCT78182.1"/>
    <property type="molecule type" value="Genomic_DNA"/>
</dbReference>
<feature type="domain" description="HTH tetR-type" evidence="5">
    <location>
        <begin position="17"/>
        <end position="77"/>
    </location>
</feature>
<dbReference type="PROSITE" id="PS50977">
    <property type="entry name" value="HTH_TETR_2"/>
    <property type="match status" value="1"/>
</dbReference>
<organism evidence="6 7">
    <name type="scientific">Sinomonas cyclohexanicum</name>
    <name type="common">Corynebacterium cyclohexanicum</name>
    <dbReference type="NCBI Taxonomy" id="322009"/>
    <lineage>
        <taxon>Bacteria</taxon>
        <taxon>Bacillati</taxon>
        <taxon>Actinomycetota</taxon>
        <taxon>Actinomycetes</taxon>
        <taxon>Micrococcales</taxon>
        <taxon>Micrococcaceae</taxon>
        <taxon>Sinomonas</taxon>
    </lineage>
</organism>
<protein>
    <recommendedName>
        <fullName evidence="5">HTH tetR-type domain-containing protein</fullName>
    </recommendedName>
</protein>
<dbReference type="PANTHER" id="PTHR30055">
    <property type="entry name" value="HTH-TYPE TRANSCRIPTIONAL REGULATOR RUTR"/>
    <property type="match status" value="1"/>
</dbReference>
<accession>A0ABM7Q0S9</accession>
<dbReference type="Pfam" id="PF00440">
    <property type="entry name" value="TetR_N"/>
    <property type="match status" value="1"/>
</dbReference>
<evidence type="ECO:0000313" key="6">
    <source>
        <dbReference type="EMBL" id="BCT78182.1"/>
    </source>
</evidence>